<organism evidence="5 6">
    <name type="scientific">Azohydromonas caseinilytica</name>
    <dbReference type="NCBI Taxonomy" id="2728836"/>
    <lineage>
        <taxon>Bacteria</taxon>
        <taxon>Pseudomonadati</taxon>
        <taxon>Pseudomonadota</taxon>
        <taxon>Betaproteobacteria</taxon>
        <taxon>Burkholderiales</taxon>
        <taxon>Sphaerotilaceae</taxon>
        <taxon>Azohydromonas</taxon>
    </lineage>
</organism>
<dbReference type="EMBL" id="JABBFW010000025">
    <property type="protein sequence ID" value="NML18011.1"/>
    <property type="molecule type" value="Genomic_DNA"/>
</dbReference>
<dbReference type="PANTHER" id="PTHR42776">
    <property type="entry name" value="SERINE PEPTIDASE S9 FAMILY MEMBER"/>
    <property type="match status" value="1"/>
</dbReference>
<dbReference type="InterPro" id="IPR029058">
    <property type="entry name" value="AB_hydrolase_fold"/>
</dbReference>
<comment type="caution">
    <text evidence="5">The sequence shown here is derived from an EMBL/GenBank/DDBJ whole genome shotgun (WGS) entry which is preliminary data.</text>
</comment>
<keyword evidence="2" id="KW-0645">Protease</keyword>
<keyword evidence="2" id="KW-0720">Serine protease</keyword>
<dbReference type="Proteomes" id="UP000574067">
    <property type="component" value="Unassembled WGS sequence"/>
</dbReference>
<sequence length="668" mass="73850">MPSASFEVEDLCLEQRIDDLHAVGASDTAVCAVKRVERDADAYRSTLWLFPLDGSGEPRPLTAGTSQDQQPRWSPDGQRIAFTSDRGGGNSQLFLIDPGGGEARQISFFKGGVSSFEWSPDGKKMLLTSIVNVDPEARGAPSELDQPRDPDAPELVWRLPYKLNGVGYLLAEQIHLFTLDVDSGEDLRLTEGAFEVRDAAWSPDGRRIVYSRTREERLAHRTDLWTVDADGANARQVTREQANVSTPQWSPDGRWIAFSGNLDDGDAQMRLWLLEVDSGAVRPLGEDDVEVVPGSCLCWSPDSRQLRVLLAQRGRQHAVSLGVPGGERRTLVDGDRQLGGLAVGRSKLAYISETGCSPLELYASDLDGRHEQQLSRFNAWWHEREPLQAQVRRFEVPDGRGGTERVDAWLIQARGAQGPMPLLVDVHGGPASHADLSYQNHPFWPVLCARGWLVVVPNAVGSASYGREFAGRLRGHWGEFDLAQYEAIIGQLQREGLADARVAITGSSYGGYLAAWAIGKSRHFRAAVVCAPVTNLETHYGTSDSGYYSDPYALCGAPHIDRDTSRRLSPMKHVEHARTPTLILQGKEDERCPKCQAEELFVSLMCATQTPCEMVLYPGGDHHVLKDGKPSHRLDGIRRLVEWVQRWVEQPLEKNGERDPDGQRSDGG</sequence>
<evidence type="ECO:0000256" key="2">
    <source>
        <dbReference type="ARBA" id="ARBA00022825"/>
    </source>
</evidence>
<feature type="region of interest" description="Disordered" evidence="3">
    <location>
        <begin position="56"/>
        <end position="75"/>
    </location>
</feature>
<protein>
    <submittedName>
        <fullName evidence="5">S9 family peptidase</fullName>
    </submittedName>
</protein>
<proteinExistence type="predicted"/>
<keyword evidence="6" id="KW-1185">Reference proteome</keyword>
<gene>
    <name evidence="5" type="ORF">HHL10_23865</name>
</gene>
<dbReference type="SUPFAM" id="SSF53474">
    <property type="entry name" value="alpha/beta-Hydrolases"/>
    <property type="match status" value="1"/>
</dbReference>
<accession>A0A848FJM1</accession>
<reference evidence="5 6" key="1">
    <citation type="submission" date="2020-04" db="EMBL/GenBank/DDBJ databases">
        <title>Azohydromonas sp. isolated from soil.</title>
        <authorList>
            <person name="Dahal R.H."/>
        </authorList>
    </citation>
    <scope>NUCLEOTIDE SEQUENCE [LARGE SCALE GENOMIC DNA]</scope>
    <source>
        <strain evidence="5 6">G-1-1-14</strain>
    </source>
</reference>
<dbReference type="Pfam" id="PF07676">
    <property type="entry name" value="PD40"/>
    <property type="match status" value="3"/>
</dbReference>
<evidence type="ECO:0000313" key="5">
    <source>
        <dbReference type="EMBL" id="NML18011.1"/>
    </source>
</evidence>
<dbReference type="InterPro" id="IPR001375">
    <property type="entry name" value="Peptidase_S9_cat"/>
</dbReference>
<dbReference type="InterPro" id="IPR011042">
    <property type="entry name" value="6-blade_b-propeller_TolB-like"/>
</dbReference>
<evidence type="ECO:0000313" key="6">
    <source>
        <dbReference type="Proteomes" id="UP000574067"/>
    </source>
</evidence>
<dbReference type="AlphaFoldDB" id="A0A848FJM1"/>
<keyword evidence="1" id="KW-0378">Hydrolase</keyword>
<evidence type="ECO:0000259" key="4">
    <source>
        <dbReference type="Pfam" id="PF00326"/>
    </source>
</evidence>
<evidence type="ECO:0000256" key="3">
    <source>
        <dbReference type="SAM" id="MobiDB-lite"/>
    </source>
</evidence>
<dbReference type="Pfam" id="PF00326">
    <property type="entry name" value="Peptidase_S9"/>
    <property type="match status" value="1"/>
</dbReference>
<feature type="compositionally biased region" description="Polar residues" evidence="3">
    <location>
        <begin position="63"/>
        <end position="72"/>
    </location>
</feature>
<dbReference type="InterPro" id="IPR011659">
    <property type="entry name" value="WD40"/>
</dbReference>
<dbReference type="GO" id="GO:0006508">
    <property type="term" value="P:proteolysis"/>
    <property type="evidence" value="ECO:0007669"/>
    <property type="project" value="InterPro"/>
</dbReference>
<dbReference type="SUPFAM" id="SSF82171">
    <property type="entry name" value="DPP6 N-terminal domain-like"/>
    <property type="match status" value="1"/>
</dbReference>
<dbReference type="PANTHER" id="PTHR42776:SF27">
    <property type="entry name" value="DIPEPTIDYL PEPTIDASE FAMILY MEMBER 6"/>
    <property type="match status" value="1"/>
</dbReference>
<dbReference type="RefSeq" id="WP_169162910.1">
    <property type="nucleotide sequence ID" value="NZ_JABBFW010000025.1"/>
</dbReference>
<dbReference type="Gene3D" id="3.40.50.1820">
    <property type="entry name" value="alpha/beta hydrolase"/>
    <property type="match status" value="1"/>
</dbReference>
<name>A0A848FJM1_9BURK</name>
<evidence type="ECO:0000256" key="1">
    <source>
        <dbReference type="ARBA" id="ARBA00022801"/>
    </source>
</evidence>
<feature type="domain" description="Peptidase S9 prolyl oligopeptidase catalytic" evidence="4">
    <location>
        <begin position="446"/>
        <end position="649"/>
    </location>
</feature>
<dbReference type="Gene3D" id="2.120.10.30">
    <property type="entry name" value="TolB, C-terminal domain"/>
    <property type="match status" value="2"/>
</dbReference>
<dbReference type="GO" id="GO:0004252">
    <property type="term" value="F:serine-type endopeptidase activity"/>
    <property type="evidence" value="ECO:0007669"/>
    <property type="project" value="TreeGrafter"/>
</dbReference>